<gene>
    <name evidence="1" type="ORF">AVEN_234643_1</name>
</gene>
<evidence type="ECO:0000313" key="2">
    <source>
        <dbReference type="Proteomes" id="UP000499080"/>
    </source>
</evidence>
<dbReference type="OrthoDB" id="7381979at2759"/>
<keyword evidence="2" id="KW-1185">Reference proteome</keyword>
<reference evidence="1 2" key="1">
    <citation type="journal article" date="2019" name="Sci. Rep.">
        <title>Orb-weaving spider Araneus ventricosus genome elucidates the spidroin gene catalogue.</title>
        <authorList>
            <person name="Kono N."/>
            <person name="Nakamura H."/>
            <person name="Ohtoshi R."/>
            <person name="Moran D.A.P."/>
            <person name="Shinohara A."/>
            <person name="Yoshida Y."/>
            <person name="Fujiwara M."/>
            <person name="Mori M."/>
            <person name="Tomita M."/>
            <person name="Arakawa K."/>
        </authorList>
    </citation>
    <scope>NUCLEOTIDE SEQUENCE [LARGE SCALE GENOMIC DNA]</scope>
</reference>
<dbReference type="AlphaFoldDB" id="A0A4Y2D0A9"/>
<comment type="caution">
    <text evidence="1">The sequence shown here is derived from an EMBL/GenBank/DDBJ whole genome shotgun (WGS) entry which is preliminary data.</text>
</comment>
<organism evidence="1 2">
    <name type="scientific">Araneus ventricosus</name>
    <name type="common">Orbweaver spider</name>
    <name type="synonym">Epeira ventricosa</name>
    <dbReference type="NCBI Taxonomy" id="182803"/>
    <lineage>
        <taxon>Eukaryota</taxon>
        <taxon>Metazoa</taxon>
        <taxon>Ecdysozoa</taxon>
        <taxon>Arthropoda</taxon>
        <taxon>Chelicerata</taxon>
        <taxon>Arachnida</taxon>
        <taxon>Araneae</taxon>
        <taxon>Araneomorphae</taxon>
        <taxon>Entelegynae</taxon>
        <taxon>Araneoidea</taxon>
        <taxon>Araneidae</taxon>
        <taxon>Araneus</taxon>
    </lineage>
</organism>
<dbReference type="Proteomes" id="UP000499080">
    <property type="component" value="Unassembled WGS sequence"/>
</dbReference>
<accession>A0A4Y2D0A9</accession>
<name>A0A4Y2D0A9_ARAVE</name>
<dbReference type="EMBL" id="BGPR01000276">
    <property type="protein sequence ID" value="GBM09809.1"/>
    <property type="molecule type" value="Genomic_DNA"/>
</dbReference>
<protein>
    <submittedName>
        <fullName evidence="1">Uncharacterized protein</fullName>
    </submittedName>
</protein>
<sequence>MDKWLKTGTLKRSTSRTEIQTIDLAVMGIAVDQQGDDHEVQRPTDWSIQVTNKIGFVFEKKTQNISTPPKKRKYSNECFNYGFSVTDNENCPKPLCIVCGEILSNGSMKPSLLMRHLETKHPTYKQRKFIPTTIQQP</sequence>
<evidence type="ECO:0000313" key="1">
    <source>
        <dbReference type="EMBL" id="GBM09809.1"/>
    </source>
</evidence>
<proteinExistence type="predicted"/>